<dbReference type="PANTHER" id="PTHR21716:SF53">
    <property type="entry name" value="PERMEASE PERM-RELATED"/>
    <property type="match status" value="1"/>
</dbReference>
<feature type="transmembrane region" description="Helical" evidence="8">
    <location>
        <begin position="231"/>
        <end position="259"/>
    </location>
</feature>
<keyword evidence="4" id="KW-1003">Cell membrane</keyword>
<dbReference type="Proteomes" id="UP000261284">
    <property type="component" value="Unassembled WGS sequence"/>
</dbReference>
<evidence type="ECO:0000256" key="6">
    <source>
        <dbReference type="ARBA" id="ARBA00022989"/>
    </source>
</evidence>
<evidence type="ECO:0000313" key="10">
    <source>
        <dbReference type="Proteomes" id="UP000261284"/>
    </source>
</evidence>
<keyword evidence="5 8" id="KW-0812">Transmembrane</keyword>
<dbReference type="InterPro" id="IPR002549">
    <property type="entry name" value="AI-2E-like"/>
</dbReference>
<keyword evidence="10" id="KW-1185">Reference proteome</keyword>
<protein>
    <submittedName>
        <fullName evidence="9">AI-2E family transporter</fullName>
    </submittedName>
</protein>
<sequence>MQTPVKLALYARVALILHAVVLVLLLLYVSKTVSIPLFFAFLVAILLYPVASWLERHSLGRALSAGITVLLFMAMVALFVYFFSSQLINFTHSLPNLQAKFSQLLNNLHDWIYRKYHINDADQSNYLNKSVNTMAGAVASSVGTTFVGMGELLILTIFFFFFTFFILFHRHLLLQFVLAFFSETQRAKVNEVVNVIRRVMNGYVLGLLTEMAILFLLIFTALLVLGIKYALLIAVFAAVLNLIPYVGIYTALVISMVITMVNGTGPQAAQLAIVFVVAHTLDANIILPRIVGARVKMNAFITLLAVMMGKLVWGIPGMFLFIPLMAIIRIISEQVNSLQPWAILMGEERRTKQPVRKHA</sequence>
<dbReference type="EMBL" id="QTJU01000001">
    <property type="protein sequence ID" value="RFM30157.1"/>
    <property type="molecule type" value="Genomic_DNA"/>
</dbReference>
<organism evidence="9 10">
    <name type="scientific">Deminuibacter soli</name>
    <dbReference type="NCBI Taxonomy" id="2291815"/>
    <lineage>
        <taxon>Bacteria</taxon>
        <taxon>Pseudomonadati</taxon>
        <taxon>Bacteroidota</taxon>
        <taxon>Chitinophagia</taxon>
        <taxon>Chitinophagales</taxon>
        <taxon>Chitinophagaceae</taxon>
        <taxon>Deminuibacter</taxon>
    </lineage>
</organism>
<feature type="transmembrane region" description="Helical" evidence="8">
    <location>
        <begin position="63"/>
        <end position="84"/>
    </location>
</feature>
<keyword evidence="3" id="KW-0813">Transport</keyword>
<keyword evidence="7 8" id="KW-0472">Membrane</keyword>
<reference evidence="9 10" key="1">
    <citation type="submission" date="2018-08" db="EMBL/GenBank/DDBJ databases">
        <title>Chitinophagaceae sp. K23C18032701, a novel bacterium isolated from forest soil.</title>
        <authorList>
            <person name="Wang C."/>
        </authorList>
    </citation>
    <scope>NUCLEOTIDE SEQUENCE [LARGE SCALE GENOMIC DNA]</scope>
    <source>
        <strain evidence="9 10">K23C18032701</strain>
    </source>
</reference>
<evidence type="ECO:0000256" key="8">
    <source>
        <dbReference type="SAM" id="Phobius"/>
    </source>
</evidence>
<evidence type="ECO:0000256" key="5">
    <source>
        <dbReference type="ARBA" id="ARBA00022692"/>
    </source>
</evidence>
<name>A0A3E1NQH7_9BACT</name>
<dbReference type="Pfam" id="PF01594">
    <property type="entry name" value="AI-2E_transport"/>
    <property type="match status" value="1"/>
</dbReference>
<comment type="caution">
    <text evidence="9">The sequence shown here is derived from an EMBL/GenBank/DDBJ whole genome shotgun (WGS) entry which is preliminary data.</text>
</comment>
<evidence type="ECO:0000256" key="7">
    <source>
        <dbReference type="ARBA" id="ARBA00023136"/>
    </source>
</evidence>
<feature type="transmembrane region" description="Helical" evidence="8">
    <location>
        <begin position="33"/>
        <end position="51"/>
    </location>
</feature>
<keyword evidence="6 8" id="KW-1133">Transmembrane helix</keyword>
<evidence type="ECO:0000256" key="2">
    <source>
        <dbReference type="ARBA" id="ARBA00009773"/>
    </source>
</evidence>
<evidence type="ECO:0000256" key="4">
    <source>
        <dbReference type="ARBA" id="ARBA00022475"/>
    </source>
</evidence>
<dbReference type="AlphaFoldDB" id="A0A3E1NQH7"/>
<dbReference type="RefSeq" id="WP_116845913.1">
    <property type="nucleotide sequence ID" value="NZ_QTJU01000001.1"/>
</dbReference>
<dbReference type="GO" id="GO:0005886">
    <property type="term" value="C:plasma membrane"/>
    <property type="evidence" value="ECO:0007669"/>
    <property type="project" value="UniProtKB-SubCell"/>
</dbReference>
<comment type="subcellular location">
    <subcellularLocation>
        <location evidence="1">Cell membrane</location>
        <topology evidence="1">Multi-pass membrane protein</topology>
    </subcellularLocation>
</comment>
<feature type="transmembrane region" description="Helical" evidence="8">
    <location>
        <begin position="152"/>
        <end position="181"/>
    </location>
</feature>
<feature type="transmembrane region" description="Helical" evidence="8">
    <location>
        <begin position="7"/>
        <end position="27"/>
    </location>
</feature>
<evidence type="ECO:0000256" key="1">
    <source>
        <dbReference type="ARBA" id="ARBA00004651"/>
    </source>
</evidence>
<accession>A0A3E1NQH7</accession>
<comment type="similarity">
    <text evidence="2">Belongs to the autoinducer-2 exporter (AI-2E) (TC 2.A.86) family.</text>
</comment>
<dbReference type="PANTHER" id="PTHR21716">
    <property type="entry name" value="TRANSMEMBRANE PROTEIN"/>
    <property type="match status" value="1"/>
</dbReference>
<gene>
    <name evidence="9" type="ORF">DXN05_04065</name>
</gene>
<feature type="transmembrane region" description="Helical" evidence="8">
    <location>
        <begin position="202"/>
        <end position="225"/>
    </location>
</feature>
<evidence type="ECO:0000313" key="9">
    <source>
        <dbReference type="EMBL" id="RFM30157.1"/>
    </source>
</evidence>
<evidence type="ECO:0000256" key="3">
    <source>
        <dbReference type="ARBA" id="ARBA00022448"/>
    </source>
</evidence>
<proteinExistence type="inferred from homology"/>
<dbReference type="GO" id="GO:0055085">
    <property type="term" value="P:transmembrane transport"/>
    <property type="evidence" value="ECO:0007669"/>
    <property type="project" value="TreeGrafter"/>
</dbReference>
<dbReference type="OrthoDB" id="9793390at2"/>